<comment type="subcellular location">
    <subcellularLocation>
        <location evidence="1">Cell membrane</location>
        <topology evidence="1">Multi-pass membrane protein</topology>
    </subcellularLocation>
</comment>
<dbReference type="PRINTS" id="PR00237">
    <property type="entry name" value="GPCRRHODOPSN"/>
</dbReference>
<dbReference type="WBParaSite" id="SMUV_0000886301-mRNA-1">
    <property type="protein sequence ID" value="SMUV_0000886301-mRNA-1"/>
    <property type="gene ID" value="SMUV_0000886301"/>
</dbReference>
<dbReference type="InterPro" id="IPR017452">
    <property type="entry name" value="GPCR_Rhodpsn_7TM"/>
</dbReference>
<proteinExistence type="inferred from homology"/>
<evidence type="ECO:0000256" key="2">
    <source>
        <dbReference type="ARBA" id="ARBA00022475"/>
    </source>
</evidence>
<evidence type="ECO:0000256" key="10">
    <source>
        <dbReference type="SAM" id="Phobius"/>
    </source>
</evidence>
<dbReference type="AlphaFoldDB" id="A0A0N5AVE6"/>
<evidence type="ECO:0000256" key="9">
    <source>
        <dbReference type="RuleBase" id="RU000688"/>
    </source>
</evidence>
<keyword evidence="12" id="KW-1185">Reference proteome</keyword>
<evidence type="ECO:0000256" key="6">
    <source>
        <dbReference type="ARBA" id="ARBA00023136"/>
    </source>
</evidence>
<evidence type="ECO:0000256" key="7">
    <source>
        <dbReference type="ARBA" id="ARBA00023170"/>
    </source>
</evidence>
<evidence type="ECO:0000256" key="8">
    <source>
        <dbReference type="ARBA" id="ARBA00023224"/>
    </source>
</evidence>
<feature type="transmembrane region" description="Helical" evidence="10">
    <location>
        <begin position="70"/>
        <end position="93"/>
    </location>
</feature>
<keyword evidence="8 9" id="KW-0807">Transducer</keyword>
<dbReference type="GO" id="GO:0042277">
    <property type="term" value="F:peptide binding"/>
    <property type="evidence" value="ECO:0007669"/>
    <property type="project" value="TreeGrafter"/>
</dbReference>
<keyword evidence="6 10" id="KW-0472">Membrane</keyword>
<sequence>MHFYLYEYLFGYTWIIYRCRTTPPPMSGFHFFFVAVPYSVIFVVGLMGNTAVLTYILFLTKSLKGSIFSLGNTLVYVLALSLVDLMVIFSIPFHLTSILMANWVYGTISCKAYWVLEMSNKLCSAFILTAMAFDRYMAVCHSNVTWVHSIRSTVIIIIGSLFISVFIITPVIYLSRVAQVPMSEAYNGSFSVCLIERNFCSDGMTRNFRYWFSVLIFVFAFLLPAVSLCFCYIKMSFSLRKKARSLMQSHIPIGRVTTYAFTVIIFFLLSQAPYWITQIYTTFLLFINQSFGNVIYITYICHMCPFLAAALNWILYARMNTQVRKGLSMANEHYSRDIRRYVMLLPMRLVF</sequence>
<evidence type="ECO:0000259" key="11">
    <source>
        <dbReference type="PROSITE" id="PS50262"/>
    </source>
</evidence>
<dbReference type="Proteomes" id="UP000046393">
    <property type="component" value="Unplaced"/>
</dbReference>
<dbReference type="GO" id="GO:0005886">
    <property type="term" value="C:plasma membrane"/>
    <property type="evidence" value="ECO:0007669"/>
    <property type="project" value="UniProtKB-SubCell"/>
</dbReference>
<evidence type="ECO:0000256" key="5">
    <source>
        <dbReference type="ARBA" id="ARBA00023040"/>
    </source>
</evidence>
<feature type="transmembrane region" description="Helical" evidence="10">
    <location>
        <begin position="296"/>
        <end position="316"/>
    </location>
</feature>
<keyword evidence="5 9" id="KW-0297">G-protein coupled receptor</keyword>
<dbReference type="GO" id="GO:0004930">
    <property type="term" value="F:G protein-coupled receptor activity"/>
    <property type="evidence" value="ECO:0007669"/>
    <property type="project" value="UniProtKB-KW"/>
</dbReference>
<accession>A0A0N5AVE6</accession>
<dbReference type="GO" id="GO:0043005">
    <property type="term" value="C:neuron projection"/>
    <property type="evidence" value="ECO:0007669"/>
    <property type="project" value="TreeGrafter"/>
</dbReference>
<name>A0A0N5AVE6_9BILA</name>
<keyword evidence="3 9" id="KW-0812">Transmembrane</keyword>
<feature type="transmembrane region" description="Helical" evidence="10">
    <location>
        <begin position="256"/>
        <end position="276"/>
    </location>
</feature>
<dbReference type="Pfam" id="PF00001">
    <property type="entry name" value="7tm_1"/>
    <property type="match status" value="1"/>
</dbReference>
<dbReference type="Gene3D" id="1.20.1070.10">
    <property type="entry name" value="Rhodopsin 7-helix transmembrane proteins"/>
    <property type="match status" value="1"/>
</dbReference>
<dbReference type="InterPro" id="IPR000276">
    <property type="entry name" value="GPCR_Rhodpsn"/>
</dbReference>
<keyword evidence="4 10" id="KW-1133">Transmembrane helix</keyword>
<evidence type="ECO:0000313" key="13">
    <source>
        <dbReference type="WBParaSite" id="SMUV_0000886301-mRNA-1"/>
    </source>
</evidence>
<dbReference type="PROSITE" id="PS50262">
    <property type="entry name" value="G_PROTEIN_RECEP_F1_2"/>
    <property type="match status" value="1"/>
</dbReference>
<feature type="transmembrane region" description="Helical" evidence="10">
    <location>
        <begin position="31"/>
        <end position="58"/>
    </location>
</feature>
<organism evidence="12 13">
    <name type="scientific">Syphacia muris</name>
    <dbReference type="NCBI Taxonomy" id="451379"/>
    <lineage>
        <taxon>Eukaryota</taxon>
        <taxon>Metazoa</taxon>
        <taxon>Ecdysozoa</taxon>
        <taxon>Nematoda</taxon>
        <taxon>Chromadorea</taxon>
        <taxon>Rhabditida</taxon>
        <taxon>Spirurina</taxon>
        <taxon>Oxyuridomorpha</taxon>
        <taxon>Oxyuroidea</taxon>
        <taxon>Oxyuridae</taxon>
        <taxon>Syphacia</taxon>
    </lineage>
</organism>
<evidence type="ECO:0000256" key="4">
    <source>
        <dbReference type="ARBA" id="ARBA00022989"/>
    </source>
</evidence>
<keyword evidence="2" id="KW-1003">Cell membrane</keyword>
<dbReference type="PROSITE" id="PS00237">
    <property type="entry name" value="G_PROTEIN_RECEP_F1_1"/>
    <property type="match status" value="1"/>
</dbReference>
<reference evidence="13" key="1">
    <citation type="submission" date="2017-02" db="UniProtKB">
        <authorList>
            <consortium name="WormBaseParasite"/>
        </authorList>
    </citation>
    <scope>IDENTIFICATION</scope>
</reference>
<evidence type="ECO:0000256" key="1">
    <source>
        <dbReference type="ARBA" id="ARBA00004651"/>
    </source>
</evidence>
<dbReference type="PANTHER" id="PTHR24229">
    <property type="entry name" value="NEUROPEPTIDES RECEPTOR"/>
    <property type="match status" value="1"/>
</dbReference>
<feature type="transmembrane region" description="Helical" evidence="10">
    <location>
        <begin position="154"/>
        <end position="174"/>
    </location>
</feature>
<protein>
    <submittedName>
        <fullName evidence="13">G_PROTEIN_RECEP_F1_2 domain-containing protein</fullName>
    </submittedName>
</protein>
<dbReference type="SUPFAM" id="SSF81321">
    <property type="entry name" value="Family A G protein-coupled receptor-like"/>
    <property type="match status" value="1"/>
</dbReference>
<comment type="similarity">
    <text evidence="9">Belongs to the G-protein coupled receptor 1 family.</text>
</comment>
<keyword evidence="7 9" id="KW-0675">Receptor</keyword>
<dbReference type="PANTHER" id="PTHR24229:SF95">
    <property type="entry name" value="G-PROTEIN COUPLED RECEPTOR C06G4.5-RELATED"/>
    <property type="match status" value="1"/>
</dbReference>
<feature type="domain" description="G-protein coupled receptors family 1 profile" evidence="11">
    <location>
        <begin position="48"/>
        <end position="316"/>
    </location>
</feature>
<dbReference type="STRING" id="451379.A0A0N5AVE6"/>
<evidence type="ECO:0000256" key="3">
    <source>
        <dbReference type="ARBA" id="ARBA00022692"/>
    </source>
</evidence>
<evidence type="ECO:0000313" key="12">
    <source>
        <dbReference type="Proteomes" id="UP000046393"/>
    </source>
</evidence>
<feature type="transmembrane region" description="Helical" evidence="10">
    <location>
        <begin position="210"/>
        <end position="235"/>
    </location>
</feature>